<dbReference type="PANTHER" id="PTHR33223:SF11">
    <property type="entry name" value="ELEMENT PROTEIN, PUTATIVE-RELATED"/>
    <property type="match status" value="1"/>
</dbReference>
<reference evidence="4" key="2">
    <citation type="journal article" date="2008" name="Nucleic Acids Res.">
        <title>The rice annotation project database (RAP-DB): 2008 update.</title>
        <authorList>
            <consortium name="The rice annotation project (RAP)"/>
        </authorList>
    </citation>
    <scope>GENOME REANNOTATION</scope>
    <source>
        <strain evidence="4">cv. Nipponbare</strain>
    </source>
</reference>
<protein>
    <recommendedName>
        <fullName evidence="2">Retrotransposon gag domain-containing protein</fullName>
    </recommendedName>
</protein>
<reference evidence="4" key="1">
    <citation type="journal article" date="2005" name="Nature">
        <title>The map-based sequence of the rice genome.</title>
        <authorList>
            <consortium name="International rice genome sequencing project (IRGSP)"/>
            <person name="Matsumoto T."/>
            <person name="Wu J."/>
            <person name="Kanamori H."/>
            <person name="Katayose Y."/>
            <person name="Fujisawa M."/>
            <person name="Namiki N."/>
            <person name="Mizuno H."/>
            <person name="Yamamoto K."/>
            <person name="Antonio B.A."/>
            <person name="Baba T."/>
            <person name="Sakata K."/>
            <person name="Nagamura Y."/>
            <person name="Aoki H."/>
            <person name="Arikawa K."/>
            <person name="Arita K."/>
            <person name="Bito T."/>
            <person name="Chiden Y."/>
            <person name="Fujitsuka N."/>
            <person name="Fukunaka R."/>
            <person name="Hamada M."/>
            <person name="Harada C."/>
            <person name="Hayashi A."/>
            <person name="Hijishita S."/>
            <person name="Honda M."/>
            <person name="Hosokawa S."/>
            <person name="Ichikawa Y."/>
            <person name="Idonuma A."/>
            <person name="Iijima M."/>
            <person name="Ikeda M."/>
            <person name="Ikeno M."/>
            <person name="Ito K."/>
            <person name="Ito S."/>
            <person name="Ito T."/>
            <person name="Ito Y."/>
            <person name="Ito Y."/>
            <person name="Iwabuchi A."/>
            <person name="Kamiya K."/>
            <person name="Karasawa W."/>
            <person name="Kurita K."/>
            <person name="Katagiri S."/>
            <person name="Kikuta A."/>
            <person name="Kobayashi H."/>
            <person name="Kobayashi N."/>
            <person name="Machita K."/>
            <person name="Maehara T."/>
            <person name="Masukawa M."/>
            <person name="Mizubayashi T."/>
            <person name="Mukai Y."/>
            <person name="Nagasaki H."/>
            <person name="Nagata Y."/>
            <person name="Naito S."/>
            <person name="Nakashima M."/>
            <person name="Nakama Y."/>
            <person name="Nakamichi Y."/>
            <person name="Nakamura M."/>
            <person name="Meguro A."/>
            <person name="Negishi M."/>
            <person name="Ohta I."/>
            <person name="Ohta T."/>
            <person name="Okamoto M."/>
            <person name="Ono N."/>
            <person name="Saji S."/>
            <person name="Sakaguchi M."/>
            <person name="Sakai K."/>
            <person name="Shibata M."/>
            <person name="Shimokawa T."/>
            <person name="Song J."/>
            <person name="Takazaki Y."/>
            <person name="Terasawa K."/>
            <person name="Tsugane M."/>
            <person name="Tsuji K."/>
            <person name="Ueda S."/>
            <person name="Waki K."/>
            <person name="Yamagata H."/>
            <person name="Yamamoto M."/>
            <person name="Yamamoto S."/>
            <person name="Yamane H."/>
            <person name="Yoshiki S."/>
            <person name="Yoshihara R."/>
            <person name="Yukawa K."/>
            <person name="Zhong H."/>
            <person name="Yano M."/>
            <person name="Yuan Q."/>
            <person name="Ouyang S."/>
            <person name="Liu J."/>
            <person name="Jones K.M."/>
            <person name="Gansberger K."/>
            <person name="Moffat K."/>
            <person name="Hill J."/>
            <person name="Bera J."/>
            <person name="Fadrosh D."/>
            <person name="Jin S."/>
            <person name="Johri S."/>
            <person name="Kim M."/>
            <person name="Overton L."/>
            <person name="Reardon M."/>
            <person name="Tsitrin T."/>
            <person name="Vuong H."/>
            <person name="Weaver B."/>
            <person name="Ciecko A."/>
            <person name="Tallon L."/>
            <person name="Jackson J."/>
            <person name="Pai G."/>
            <person name="Aken S.V."/>
            <person name="Utterback T."/>
            <person name="Reidmuller S."/>
            <person name="Feldblyum T."/>
            <person name="Hsiao J."/>
            <person name="Zismann V."/>
            <person name="Iobst S."/>
            <person name="de Vazeille A.R."/>
            <person name="Buell C.R."/>
            <person name="Ying K."/>
            <person name="Li Y."/>
            <person name="Lu T."/>
            <person name="Huang Y."/>
            <person name="Zhao Q."/>
            <person name="Feng Q."/>
            <person name="Zhang L."/>
            <person name="Zhu J."/>
            <person name="Weng Q."/>
            <person name="Mu J."/>
            <person name="Lu Y."/>
            <person name="Fan D."/>
            <person name="Liu Y."/>
            <person name="Guan J."/>
            <person name="Zhang Y."/>
            <person name="Yu S."/>
            <person name="Liu X."/>
            <person name="Zhang Y."/>
            <person name="Hong G."/>
            <person name="Han B."/>
            <person name="Choisne N."/>
            <person name="Demange N."/>
            <person name="Orjeda G."/>
            <person name="Samain S."/>
            <person name="Cattolico L."/>
            <person name="Pelletier E."/>
            <person name="Couloux A."/>
            <person name="Segurens B."/>
            <person name="Wincker P."/>
            <person name="D'Hont A."/>
            <person name="Scarpelli C."/>
            <person name="Weissenbach J."/>
            <person name="Salanoubat M."/>
            <person name="Quetier F."/>
            <person name="Yu Y."/>
            <person name="Kim H.R."/>
            <person name="Rambo T."/>
            <person name="Currie J."/>
            <person name="Collura K."/>
            <person name="Luo M."/>
            <person name="Yang T."/>
            <person name="Ammiraju J.S.S."/>
            <person name="Engler F."/>
            <person name="Soderlund C."/>
            <person name="Wing R.A."/>
            <person name="Palmer L.E."/>
            <person name="de la Bastide M."/>
            <person name="Spiegel L."/>
            <person name="Nascimento L."/>
            <person name="Zutavern T."/>
            <person name="O'Shaughnessy A."/>
            <person name="Dike S."/>
            <person name="Dedhia N."/>
            <person name="Preston R."/>
            <person name="Balija V."/>
            <person name="McCombie W.R."/>
            <person name="Chow T."/>
            <person name="Chen H."/>
            <person name="Chung M."/>
            <person name="Chen C."/>
            <person name="Shaw J."/>
            <person name="Wu H."/>
            <person name="Hsiao K."/>
            <person name="Chao Y."/>
            <person name="Chu M."/>
            <person name="Cheng C."/>
            <person name="Hour A."/>
            <person name="Lee P."/>
            <person name="Lin S."/>
            <person name="Lin Y."/>
            <person name="Liou J."/>
            <person name="Liu S."/>
            <person name="Hsing Y."/>
            <person name="Raghuvanshi S."/>
            <person name="Mohanty A."/>
            <person name="Bharti A.K."/>
            <person name="Gaur A."/>
            <person name="Gupta V."/>
            <person name="Kumar D."/>
            <person name="Ravi V."/>
            <person name="Vij S."/>
            <person name="Kapur A."/>
            <person name="Khurana P."/>
            <person name="Khurana P."/>
            <person name="Khurana J.P."/>
            <person name="Tyagi A.K."/>
            <person name="Gaikwad K."/>
            <person name="Singh A."/>
            <person name="Dalal V."/>
            <person name="Srivastava S."/>
            <person name="Dixit A."/>
            <person name="Pal A.K."/>
            <person name="Ghazi I.A."/>
            <person name="Yadav M."/>
            <person name="Pandit A."/>
            <person name="Bhargava A."/>
            <person name="Sureshbabu K."/>
            <person name="Batra K."/>
            <person name="Sharma T.R."/>
            <person name="Mohapatra T."/>
            <person name="Singh N.K."/>
            <person name="Messing J."/>
            <person name="Nelson A.B."/>
            <person name="Fuks G."/>
            <person name="Kavchok S."/>
            <person name="Keizer G."/>
            <person name="Linton E."/>
            <person name="Llaca V."/>
            <person name="Song R."/>
            <person name="Tanyolac B."/>
            <person name="Young S."/>
            <person name="Ho-Il K."/>
            <person name="Hahn J.H."/>
            <person name="Sangsakoo G."/>
            <person name="Vanavichit A."/>
            <person name="de Mattos Luiz.A.T."/>
            <person name="Zimmer P.D."/>
            <person name="Malone G."/>
            <person name="Dellagostin O."/>
            <person name="de Oliveira A.C."/>
            <person name="Bevan M."/>
            <person name="Bancroft I."/>
            <person name="Minx P."/>
            <person name="Cordum H."/>
            <person name="Wilson R."/>
            <person name="Cheng Z."/>
            <person name="Jin W."/>
            <person name="Jiang J."/>
            <person name="Leong S.A."/>
            <person name="Iwama H."/>
            <person name="Gojobori T."/>
            <person name="Itoh T."/>
            <person name="Niimura Y."/>
            <person name="Fujii Y."/>
            <person name="Habara T."/>
            <person name="Sakai H."/>
            <person name="Sato Y."/>
            <person name="Wilson G."/>
            <person name="Kumar K."/>
            <person name="McCouch S."/>
            <person name="Juretic N."/>
            <person name="Hoen D."/>
            <person name="Wright S."/>
            <person name="Bruskiewich R."/>
            <person name="Bureau T."/>
            <person name="Miyao A."/>
            <person name="Hirochika H."/>
            <person name="Nishikawa T."/>
            <person name="Kadowaki K."/>
            <person name="Sugiura M."/>
            <person name="Burr B."/>
            <person name="Sasaki T."/>
        </authorList>
    </citation>
    <scope>NUCLEOTIDE SEQUENCE [LARGE SCALE GENOMIC DNA]</scope>
    <source>
        <strain evidence="4">cv. Nipponbare</strain>
    </source>
</reference>
<proteinExistence type="predicted"/>
<sequence>MTSGNGFNNITTQYIRTDQGVIPLPQVVVSSKVTSDSPNPYFAIQKVSDRCVDAYATSSFAHIQYAYNAMGGSTGVYTADYTGIGYMQNLDNGMTGHGIGLTASYVGQTVPTMAGQTVCYTGQTVPTIAGQTVPYSGQIGPPVAGLTAPLTTGQTGPWAGQTGSLGVSPGFHTTTSSTDFNYYSSPVNTVSHAIPHIPNAYNDINKGYPPDTRYGQYNNIVPQQPPFRPPSPPPDPPKPETVKDWFRNTIRENFAKLRNRAREYQKPYPDFYDIIPYPRDYKIPEFTKFSGKDSRTTWEHVDQFLAQCGEANWDTCKLCLFSLSLSGTAFAWFTSLPVNSIFSWAQLEQKFHDYFHTSKTELRLSDLTSVRHKYNESVVDYIERFRDVKNRCFNLKITDKDLANIAYDGLLDSIKESAISCVAEPNDGSDCVNNLCNDAIAIIAEPNVGSDCLTSLDDNATTIIAEPSVGSDCVTNLDNNGIAEPSDGSDCVASLENSIIENTAELSDSSDYITSENEIVLSPKTESKIGHVDVGKDDHNVLRDSGEIESKVAMHTYQRPYPEHVDSVPYPQGFEVPNFTKFKGENAMTTMEHIGRFIDQCGKAGSDDLLELKLFPLSLTNFASTWYSLLAPSSISTWSQMEYEFHDYFRDVSLMEQRPNDTSLVTCETISVTPMPKTGIVNNSLPTSPIDVDKKKGKSVVIGDLRPKNRINNAKAEDHKVRKEAKAPEVVVVKESQDVHVPTGDAVETMQAKEIEADAVTVNIGAGLTGPRGRSDRGALKVSGKIESNTGASTSTKNIKNHYLAPGKQSQPKWIPSGLSRSQKRRLQRLRAICKKEKEAEDVENKTCNNLEPRTAPSQVWRPKEVKLKRSVISHSRDKSNLMREESSVIRDKYPSHDAMGVRHWFVLVAKDYFTKWAEAVPLENITCTEHDDLLVEDYKTLMGSNFEDVIDKRLKTLKEMKTLQDGVFREQLMGNT</sequence>
<dbReference type="PANTHER" id="PTHR33223">
    <property type="entry name" value="CCHC-TYPE DOMAIN-CONTAINING PROTEIN"/>
    <property type="match status" value="1"/>
</dbReference>
<feature type="region of interest" description="Disordered" evidence="1">
    <location>
        <begin position="219"/>
        <end position="240"/>
    </location>
</feature>
<dbReference type="Proteomes" id="UP000000763">
    <property type="component" value="Chromosome 8"/>
</dbReference>
<dbReference type="AlphaFoldDB" id="Q6ZAB3"/>
<dbReference type="InterPro" id="IPR005162">
    <property type="entry name" value="Retrotrans_gag_dom"/>
</dbReference>
<dbReference type="Pfam" id="PF03732">
    <property type="entry name" value="Retrotrans_gag"/>
    <property type="match status" value="1"/>
</dbReference>
<accession>Q6ZAB3</accession>
<gene>
    <name evidence="3" type="primary">P0429B05.15</name>
</gene>
<name>Q6ZAB3_ORYSJ</name>
<feature type="compositionally biased region" description="Pro residues" evidence="1">
    <location>
        <begin position="223"/>
        <end position="236"/>
    </location>
</feature>
<evidence type="ECO:0000259" key="2">
    <source>
        <dbReference type="Pfam" id="PF03732"/>
    </source>
</evidence>
<evidence type="ECO:0000256" key="1">
    <source>
        <dbReference type="SAM" id="MobiDB-lite"/>
    </source>
</evidence>
<feature type="domain" description="Retrotransposon gag" evidence="2">
    <location>
        <begin position="320"/>
        <end position="411"/>
    </location>
</feature>
<evidence type="ECO:0000313" key="4">
    <source>
        <dbReference type="Proteomes" id="UP000000763"/>
    </source>
</evidence>
<organism evidence="3 4">
    <name type="scientific">Oryza sativa subsp. japonica</name>
    <name type="common">Rice</name>
    <dbReference type="NCBI Taxonomy" id="39947"/>
    <lineage>
        <taxon>Eukaryota</taxon>
        <taxon>Viridiplantae</taxon>
        <taxon>Streptophyta</taxon>
        <taxon>Embryophyta</taxon>
        <taxon>Tracheophyta</taxon>
        <taxon>Spermatophyta</taxon>
        <taxon>Magnoliopsida</taxon>
        <taxon>Liliopsida</taxon>
        <taxon>Poales</taxon>
        <taxon>Poaceae</taxon>
        <taxon>BOP clade</taxon>
        <taxon>Oryzoideae</taxon>
        <taxon>Oryzeae</taxon>
        <taxon>Oryzinae</taxon>
        <taxon>Oryza</taxon>
        <taxon>Oryza sativa</taxon>
    </lineage>
</organism>
<dbReference type="EMBL" id="AP004665">
    <property type="protein sequence ID" value="BAD09809.1"/>
    <property type="molecule type" value="Genomic_DNA"/>
</dbReference>
<evidence type="ECO:0000313" key="3">
    <source>
        <dbReference type="EMBL" id="BAD09809.1"/>
    </source>
</evidence>